<name>A0A9W7TI48_TRIRA</name>
<feature type="non-terminal residue" evidence="2">
    <location>
        <position position="171"/>
    </location>
</feature>
<evidence type="ECO:0000256" key="1">
    <source>
        <dbReference type="SAM" id="MobiDB-lite"/>
    </source>
</evidence>
<sequence length="171" mass="19169">MANSLPGEEDEARPPASEPLSENASRTGKAPEVLDQLFRIYDLQDQVDVHVRCAAVLRALPPYMHESDVSFFKMWDVMLSDEPDIIDVPLGLLLINQTSSDANFFCTERIAVVLEGNIVIESSTLADAFVILFALTYTLHLNYPKTLLNTFDFIQKVLMGLEDGKLRPRVL</sequence>
<gene>
    <name evidence="2" type="ORF">IRJ41_007839</name>
</gene>
<dbReference type="AlphaFoldDB" id="A0A9W7TI48"/>
<feature type="region of interest" description="Disordered" evidence="1">
    <location>
        <begin position="1"/>
        <end position="28"/>
    </location>
</feature>
<reference evidence="2" key="1">
    <citation type="submission" date="2021-02" db="EMBL/GenBank/DDBJ databases">
        <title>Comparative genomics reveals that relaxation of natural selection precedes convergent phenotypic evolution of cavefish.</title>
        <authorList>
            <person name="Peng Z."/>
        </authorList>
    </citation>
    <scope>NUCLEOTIDE SEQUENCE</scope>
    <source>
        <tissue evidence="2">Muscle</tissue>
    </source>
</reference>
<protein>
    <submittedName>
        <fullName evidence="2">Uncharacterized protein</fullName>
    </submittedName>
</protein>
<evidence type="ECO:0000313" key="2">
    <source>
        <dbReference type="EMBL" id="KAI7796851.1"/>
    </source>
</evidence>
<comment type="caution">
    <text evidence="2">The sequence shown here is derived from an EMBL/GenBank/DDBJ whole genome shotgun (WGS) entry which is preliminary data.</text>
</comment>
<organism evidence="2 3">
    <name type="scientific">Triplophysa rosa</name>
    <name type="common">Cave loach</name>
    <dbReference type="NCBI Taxonomy" id="992332"/>
    <lineage>
        <taxon>Eukaryota</taxon>
        <taxon>Metazoa</taxon>
        <taxon>Chordata</taxon>
        <taxon>Craniata</taxon>
        <taxon>Vertebrata</taxon>
        <taxon>Euteleostomi</taxon>
        <taxon>Actinopterygii</taxon>
        <taxon>Neopterygii</taxon>
        <taxon>Teleostei</taxon>
        <taxon>Ostariophysi</taxon>
        <taxon>Cypriniformes</taxon>
        <taxon>Nemacheilidae</taxon>
        <taxon>Triplophysa</taxon>
    </lineage>
</organism>
<keyword evidence="3" id="KW-1185">Reference proteome</keyword>
<dbReference type="EMBL" id="JAFHDT010000018">
    <property type="protein sequence ID" value="KAI7796851.1"/>
    <property type="molecule type" value="Genomic_DNA"/>
</dbReference>
<proteinExistence type="predicted"/>
<evidence type="ECO:0000313" key="3">
    <source>
        <dbReference type="Proteomes" id="UP001059041"/>
    </source>
</evidence>
<dbReference type="PANTHER" id="PTHR31025">
    <property type="entry name" value="SI:CH211-196P9.1-RELATED"/>
    <property type="match status" value="1"/>
</dbReference>
<dbReference type="PANTHER" id="PTHR31025:SF19">
    <property type="entry name" value="SI:CH73-42K18.1-RELATED"/>
    <property type="match status" value="1"/>
</dbReference>
<accession>A0A9W7TI48</accession>
<dbReference type="Proteomes" id="UP001059041">
    <property type="component" value="Linkage Group LG18"/>
</dbReference>